<accession>A0A1R3J1D5</accession>
<evidence type="ECO:0000256" key="1">
    <source>
        <dbReference type="SAM" id="MobiDB-lite"/>
    </source>
</evidence>
<feature type="region of interest" description="Disordered" evidence="1">
    <location>
        <begin position="1"/>
        <end position="21"/>
    </location>
</feature>
<organism evidence="2 3">
    <name type="scientific">Corchorus capsularis</name>
    <name type="common">Jute</name>
    <dbReference type="NCBI Taxonomy" id="210143"/>
    <lineage>
        <taxon>Eukaryota</taxon>
        <taxon>Viridiplantae</taxon>
        <taxon>Streptophyta</taxon>
        <taxon>Embryophyta</taxon>
        <taxon>Tracheophyta</taxon>
        <taxon>Spermatophyta</taxon>
        <taxon>Magnoliopsida</taxon>
        <taxon>eudicotyledons</taxon>
        <taxon>Gunneridae</taxon>
        <taxon>Pentapetalae</taxon>
        <taxon>rosids</taxon>
        <taxon>malvids</taxon>
        <taxon>Malvales</taxon>
        <taxon>Malvaceae</taxon>
        <taxon>Grewioideae</taxon>
        <taxon>Apeibeae</taxon>
        <taxon>Corchorus</taxon>
    </lineage>
</organism>
<dbReference type="EMBL" id="AWWV01008955">
    <property type="protein sequence ID" value="OMO88647.1"/>
    <property type="molecule type" value="Genomic_DNA"/>
</dbReference>
<dbReference type="Gramene" id="OMO88647">
    <property type="protein sequence ID" value="OMO88647"/>
    <property type="gene ID" value="CCACVL1_08286"/>
</dbReference>
<dbReference type="Proteomes" id="UP000188268">
    <property type="component" value="Unassembled WGS sequence"/>
</dbReference>
<evidence type="ECO:0000313" key="3">
    <source>
        <dbReference type="Proteomes" id="UP000188268"/>
    </source>
</evidence>
<keyword evidence="3" id="KW-1185">Reference proteome</keyword>
<name>A0A1R3J1D5_COCAP</name>
<comment type="caution">
    <text evidence="2">The sequence shown here is derived from an EMBL/GenBank/DDBJ whole genome shotgun (WGS) entry which is preliminary data.</text>
</comment>
<dbReference type="AlphaFoldDB" id="A0A1R3J1D5"/>
<protein>
    <submittedName>
        <fullName evidence="2">Uncharacterized protein</fullName>
    </submittedName>
</protein>
<gene>
    <name evidence="2" type="ORF">CCACVL1_08286</name>
</gene>
<evidence type="ECO:0000313" key="2">
    <source>
        <dbReference type="EMBL" id="OMO88647.1"/>
    </source>
</evidence>
<reference evidence="2 3" key="1">
    <citation type="submission" date="2013-09" db="EMBL/GenBank/DDBJ databases">
        <title>Corchorus capsularis genome sequencing.</title>
        <authorList>
            <person name="Alam M."/>
            <person name="Haque M.S."/>
            <person name="Islam M.S."/>
            <person name="Emdad E.M."/>
            <person name="Islam M.M."/>
            <person name="Ahmed B."/>
            <person name="Halim A."/>
            <person name="Hossen Q.M.M."/>
            <person name="Hossain M.Z."/>
            <person name="Ahmed R."/>
            <person name="Khan M.M."/>
            <person name="Islam R."/>
            <person name="Rashid M.M."/>
            <person name="Khan S.A."/>
            <person name="Rahman M.S."/>
            <person name="Alam M."/>
        </authorList>
    </citation>
    <scope>NUCLEOTIDE SEQUENCE [LARGE SCALE GENOMIC DNA]</scope>
    <source>
        <strain evidence="3">cv. CVL-1</strain>
        <tissue evidence="2">Whole seedling</tissue>
    </source>
</reference>
<proteinExistence type="predicted"/>
<sequence length="21" mass="2190">MASERALKPSPAVKKETEGCG</sequence>